<dbReference type="OrthoDB" id="4062651at2759"/>
<dbReference type="Pfam" id="PF10342">
    <property type="entry name" value="Kre9_KNH"/>
    <property type="match status" value="1"/>
</dbReference>
<evidence type="ECO:0000313" key="3">
    <source>
        <dbReference type="EMBL" id="KAF4630441.1"/>
    </source>
</evidence>
<gene>
    <name evidence="3" type="ORF">G7Y89_g7698</name>
</gene>
<organism evidence="3 4">
    <name type="scientific">Cudoniella acicularis</name>
    <dbReference type="NCBI Taxonomy" id="354080"/>
    <lineage>
        <taxon>Eukaryota</taxon>
        <taxon>Fungi</taxon>
        <taxon>Dikarya</taxon>
        <taxon>Ascomycota</taxon>
        <taxon>Pezizomycotina</taxon>
        <taxon>Leotiomycetes</taxon>
        <taxon>Helotiales</taxon>
        <taxon>Tricladiaceae</taxon>
        <taxon>Cudoniella</taxon>
    </lineage>
</organism>
<sequence length="515" mass="56997">MHPKGITHRNIKPDNILVATKNPMFIKLADFGLSTEKAELGTICSTPGYAAPELFSEKPAAYTNAVDIWSVGAVIWNLLRGFKDQRSMSTPAYYKKIMYDQDNLSMLFNEWSSALGFGEPPLEQWLRLGDKDALETFSAPCKFYQDRLVERYGPATYTLAKLVGSKYGIPQAKINAKKLLKDLQKMGSSELHRNVLSLLILLERLPYHPRQLSSYLILHFRRLACALAICNLSCGEANRLDFHPDYKFRPEYRCWFYTPLIFSGVPKLKDEGKKLFLQMRVEMEQVGNEAGKVFLDSFYSLYEDAKAAVLIEGGETGKSPQRKAVLLVRALLLLSASLPDFPDSSTMNSFVSPTGGDILISGEPYDIKWTPNTPGPVFIQLSYDGNAIACNVTASTQNTGSFSWTPPGIFGGKDNYFLVICDLNRPQSDCSYTFNGRFSIESISSSGSISAISSPIWSPSTLSSDFSTLSSSSTLSTSSSTDTIYSAQPVNSSGEVSFRIHALSNMFVHFPVVPA</sequence>
<keyword evidence="1" id="KW-0732">Signal</keyword>
<dbReference type="Pfam" id="PF00069">
    <property type="entry name" value="Pkinase"/>
    <property type="match status" value="1"/>
</dbReference>
<dbReference type="PANTHER" id="PTHR44167:SF24">
    <property type="entry name" value="SERINE_THREONINE-PROTEIN KINASE CHK2"/>
    <property type="match status" value="1"/>
</dbReference>
<reference evidence="3 4" key="1">
    <citation type="submission" date="2020-03" db="EMBL/GenBank/DDBJ databases">
        <title>Draft Genome Sequence of Cudoniella acicularis.</title>
        <authorList>
            <person name="Buettner E."/>
            <person name="Kellner H."/>
        </authorList>
    </citation>
    <scope>NUCLEOTIDE SEQUENCE [LARGE SCALE GENOMIC DNA]</scope>
    <source>
        <strain evidence="3 4">DSM 108380</strain>
    </source>
</reference>
<protein>
    <recommendedName>
        <fullName evidence="2">Protein kinase domain-containing protein</fullName>
    </recommendedName>
</protein>
<dbReference type="InterPro" id="IPR011009">
    <property type="entry name" value="Kinase-like_dom_sf"/>
</dbReference>
<dbReference type="GO" id="GO:0044773">
    <property type="term" value="P:mitotic DNA damage checkpoint signaling"/>
    <property type="evidence" value="ECO:0007669"/>
    <property type="project" value="TreeGrafter"/>
</dbReference>
<dbReference type="GO" id="GO:0005737">
    <property type="term" value="C:cytoplasm"/>
    <property type="evidence" value="ECO:0007669"/>
    <property type="project" value="TreeGrafter"/>
</dbReference>
<comment type="caution">
    <text evidence="3">The sequence shown here is derived from an EMBL/GenBank/DDBJ whole genome shotgun (WGS) entry which is preliminary data.</text>
</comment>
<dbReference type="InterPro" id="IPR018466">
    <property type="entry name" value="Kre9/Knh1-like_N"/>
</dbReference>
<feature type="domain" description="Protein kinase" evidence="2">
    <location>
        <begin position="1"/>
        <end position="195"/>
    </location>
</feature>
<evidence type="ECO:0000259" key="2">
    <source>
        <dbReference type="PROSITE" id="PS50011"/>
    </source>
</evidence>
<accession>A0A8H4RKG1</accession>
<keyword evidence="4" id="KW-1185">Reference proteome</keyword>
<evidence type="ECO:0000256" key="1">
    <source>
        <dbReference type="ARBA" id="ARBA00022729"/>
    </source>
</evidence>
<name>A0A8H4RKG1_9HELO</name>
<dbReference type="PANTHER" id="PTHR44167">
    <property type="entry name" value="OVARIAN-SPECIFIC SERINE/THREONINE-PROTEIN KINASE LOK-RELATED"/>
    <property type="match status" value="1"/>
</dbReference>
<dbReference type="GO" id="GO:0004674">
    <property type="term" value="F:protein serine/threonine kinase activity"/>
    <property type="evidence" value="ECO:0007669"/>
    <property type="project" value="TreeGrafter"/>
</dbReference>
<dbReference type="SUPFAM" id="SSF56112">
    <property type="entry name" value="Protein kinase-like (PK-like)"/>
    <property type="match status" value="1"/>
</dbReference>
<dbReference type="GO" id="GO:0005634">
    <property type="term" value="C:nucleus"/>
    <property type="evidence" value="ECO:0007669"/>
    <property type="project" value="TreeGrafter"/>
</dbReference>
<dbReference type="EMBL" id="JAAMPI010000549">
    <property type="protein sequence ID" value="KAF4630441.1"/>
    <property type="molecule type" value="Genomic_DNA"/>
</dbReference>
<dbReference type="Proteomes" id="UP000566819">
    <property type="component" value="Unassembled WGS sequence"/>
</dbReference>
<dbReference type="SMART" id="SM00220">
    <property type="entry name" value="S_TKc"/>
    <property type="match status" value="1"/>
</dbReference>
<dbReference type="GO" id="GO:0005524">
    <property type="term" value="F:ATP binding"/>
    <property type="evidence" value="ECO:0007669"/>
    <property type="project" value="InterPro"/>
</dbReference>
<dbReference type="InterPro" id="IPR000719">
    <property type="entry name" value="Prot_kinase_dom"/>
</dbReference>
<dbReference type="Gene3D" id="1.10.510.10">
    <property type="entry name" value="Transferase(Phosphotransferase) domain 1"/>
    <property type="match status" value="1"/>
</dbReference>
<evidence type="ECO:0000313" key="4">
    <source>
        <dbReference type="Proteomes" id="UP000566819"/>
    </source>
</evidence>
<dbReference type="PROSITE" id="PS50011">
    <property type="entry name" value="PROTEIN_KINASE_DOM"/>
    <property type="match status" value="1"/>
</dbReference>
<proteinExistence type="predicted"/>
<dbReference type="AlphaFoldDB" id="A0A8H4RKG1"/>